<organism evidence="8">
    <name type="scientific">Emiliania huxleyi</name>
    <name type="common">Coccolithophore</name>
    <name type="synonym">Pontosphaera huxleyi</name>
    <dbReference type="NCBI Taxonomy" id="2903"/>
    <lineage>
        <taxon>Eukaryota</taxon>
        <taxon>Haptista</taxon>
        <taxon>Haptophyta</taxon>
        <taxon>Prymnesiophyceae</taxon>
        <taxon>Isochrysidales</taxon>
        <taxon>Noelaerhabdaceae</taxon>
        <taxon>Emiliania</taxon>
    </lineage>
</organism>
<dbReference type="EMBL" id="HBIR01033935">
    <property type="protein sequence ID" value="CAE0564146.1"/>
    <property type="molecule type" value="Transcribed_RNA"/>
</dbReference>
<protein>
    <recommendedName>
        <fullName evidence="4">Kinesin-like protein</fullName>
    </recommendedName>
</protein>
<dbReference type="GO" id="GO:0005524">
    <property type="term" value="F:ATP binding"/>
    <property type="evidence" value="ECO:0007669"/>
    <property type="project" value="UniProtKB-UniRule"/>
</dbReference>
<dbReference type="SMART" id="SM00129">
    <property type="entry name" value="KISc"/>
    <property type="match status" value="1"/>
</dbReference>
<dbReference type="PANTHER" id="PTHR47968">
    <property type="entry name" value="CENTROMERE PROTEIN E"/>
    <property type="match status" value="1"/>
</dbReference>
<dbReference type="GO" id="GO:0003777">
    <property type="term" value="F:microtubule motor activity"/>
    <property type="evidence" value="ECO:0007669"/>
    <property type="project" value="InterPro"/>
</dbReference>
<evidence type="ECO:0000256" key="4">
    <source>
        <dbReference type="RuleBase" id="RU000394"/>
    </source>
</evidence>
<feature type="coiled-coil region" evidence="5">
    <location>
        <begin position="582"/>
        <end position="633"/>
    </location>
</feature>
<gene>
    <name evidence="8" type="ORF">EHUX00137_LOCUS26408</name>
</gene>
<dbReference type="GO" id="GO:0008017">
    <property type="term" value="F:microtubule binding"/>
    <property type="evidence" value="ECO:0007669"/>
    <property type="project" value="InterPro"/>
</dbReference>
<feature type="region of interest" description="Disordered" evidence="6">
    <location>
        <begin position="705"/>
        <end position="754"/>
    </location>
</feature>
<evidence type="ECO:0000259" key="7">
    <source>
        <dbReference type="PROSITE" id="PS50067"/>
    </source>
</evidence>
<evidence type="ECO:0000313" key="8">
    <source>
        <dbReference type="EMBL" id="CAE0564146.1"/>
    </source>
</evidence>
<evidence type="ECO:0000256" key="3">
    <source>
        <dbReference type="PROSITE-ProRule" id="PRU00283"/>
    </source>
</evidence>
<dbReference type="InterPro" id="IPR001752">
    <property type="entry name" value="Kinesin_motor_dom"/>
</dbReference>
<name>A0A7S3WMC4_EMIHU</name>
<comment type="similarity">
    <text evidence="3 4">Belongs to the TRAFAC class myosin-kinesin ATPase superfamily. Kinesin family.</text>
</comment>
<keyword evidence="3 4" id="KW-0505">Motor protein</keyword>
<feature type="compositionally biased region" description="Gly residues" evidence="6">
    <location>
        <begin position="736"/>
        <end position="750"/>
    </location>
</feature>
<dbReference type="PRINTS" id="PR00380">
    <property type="entry name" value="KINESINHEAVY"/>
</dbReference>
<proteinExistence type="inferred from homology"/>
<dbReference type="InterPro" id="IPR027417">
    <property type="entry name" value="P-loop_NTPase"/>
</dbReference>
<feature type="binding site" evidence="3">
    <location>
        <begin position="101"/>
        <end position="108"/>
    </location>
    <ligand>
        <name>ATP</name>
        <dbReference type="ChEBI" id="CHEBI:30616"/>
    </ligand>
</feature>
<dbReference type="PROSITE" id="PS00411">
    <property type="entry name" value="KINESIN_MOTOR_1"/>
    <property type="match status" value="1"/>
</dbReference>
<keyword evidence="4" id="KW-0493">Microtubule</keyword>
<reference evidence="8" key="1">
    <citation type="submission" date="2021-01" db="EMBL/GenBank/DDBJ databases">
        <authorList>
            <person name="Corre E."/>
            <person name="Pelletier E."/>
            <person name="Niang G."/>
            <person name="Scheremetjew M."/>
            <person name="Finn R."/>
            <person name="Kale V."/>
            <person name="Holt S."/>
            <person name="Cochrane G."/>
            <person name="Meng A."/>
            <person name="Brown T."/>
            <person name="Cohen L."/>
        </authorList>
    </citation>
    <scope>NUCLEOTIDE SEQUENCE</scope>
    <source>
        <strain evidence="8">379</strain>
    </source>
</reference>
<keyword evidence="2 3" id="KW-0067">ATP-binding</keyword>
<dbReference type="InterPro" id="IPR027640">
    <property type="entry name" value="Kinesin-like_fam"/>
</dbReference>
<evidence type="ECO:0000256" key="5">
    <source>
        <dbReference type="SAM" id="Coils"/>
    </source>
</evidence>
<evidence type="ECO:0000256" key="1">
    <source>
        <dbReference type="ARBA" id="ARBA00022741"/>
    </source>
</evidence>
<keyword evidence="1 3" id="KW-0547">Nucleotide-binding</keyword>
<feature type="domain" description="Kinesin motor" evidence="7">
    <location>
        <begin position="14"/>
        <end position="348"/>
    </location>
</feature>
<dbReference type="PANTHER" id="PTHR47968:SF67">
    <property type="entry name" value="KINESIN MOTOR DOMAIN-CONTAINING PROTEIN"/>
    <property type="match status" value="1"/>
</dbReference>
<dbReference type="PROSITE" id="PS50067">
    <property type="entry name" value="KINESIN_MOTOR_2"/>
    <property type="match status" value="1"/>
</dbReference>
<keyword evidence="5" id="KW-0175">Coiled coil</keyword>
<evidence type="ECO:0000256" key="6">
    <source>
        <dbReference type="SAM" id="MobiDB-lite"/>
    </source>
</evidence>
<dbReference type="AlphaFoldDB" id="A0A7S3WMC4"/>
<dbReference type="InterPro" id="IPR019821">
    <property type="entry name" value="Kinesin_motor_CS"/>
</dbReference>
<sequence>MAKGNKGSGGESSNIEVFARVRPSRRFSSNLEVDYADHAVSLRIPKSEQGGLVNNSREHWAFPFTRVLDASTNQEAVFETVARPVADSVLEGFNGTIFAYGQTGSGKTFTITGGAERYVDRGIIPRVIAYLFAKVAERPEQIYEVRVSYLEIYNEVGYDLLDEKQDTQSMEDLPKVSLLEDEDGKVHLRNLSAQLARSEEEALNLLFVGDTNRMISETPMNLASSRSHCIFTISIDARRPDSEVVRRSKLHLVDLAGSERVKKTGIEGKVLSEAKYINLSLHFLEQVIVALQEKQKFIPYRNSMMTSVLRDSLGGNCRTVMVATLAPEEEQLDETISSCRFAQRVAHISNRLEVNEEVDPKRLIARLKAQLRELKEELQVLRGEGYERSISALSGEERERCELLVREYLANVDPEPILAPGEMAKVQYCYRLLRERALAAPSDAGGGKGNGESSCINSGVREEEMETLRLQLQQRDHEINILVSMLNSNGSSGDCSQEALAAHRAAAGGDPAAVGRAMVSACAAGGATPVARHALIIPSPEVTAAKQKTAEDAVRARVATLGAEGTVEAELLIARNAAFEAFRRSYRKNQAIEENKKQLKEKYDVAKALGEAVNAARSRINALKGQIDSVRRSRAAAELSGSGDDGGACEEESLLRAKVEAEKRSYKSGFARLKELKAEIEHLQLLLEQSRRRMQQDFEGWWVGQQPQTSEAPATPHAPGGASPHPLEQDAALANGDGGSSRGAGGGGPPLTGNAEVDAEIVAFYQAREGLAAQRAGG</sequence>
<dbReference type="InterPro" id="IPR056524">
    <property type="entry name" value="KIF6/9_C"/>
</dbReference>
<dbReference type="Gene3D" id="3.40.850.10">
    <property type="entry name" value="Kinesin motor domain"/>
    <property type="match status" value="1"/>
</dbReference>
<dbReference type="GO" id="GO:0007018">
    <property type="term" value="P:microtubule-based movement"/>
    <property type="evidence" value="ECO:0007669"/>
    <property type="project" value="InterPro"/>
</dbReference>
<evidence type="ECO:0000256" key="2">
    <source>
        <dbReference type="ARBA" id="ARBA00022840"/>
    </source>
</evidence>
<dbReference type="GO" id="GO:0005874">
    <property type="term" value="C:microtubule"/>
    <property type="evidence" value="ECO:0007669"/>
    <property type="project" value="UniProtKB-KW"/>
</dbReference>
<dbReference type="Pfam" id="PF23735">
    <property type="entry name" value="KIF9"/>
    <property type="match status" value="1"/>
</dbReference>
<dbReference type="SUPFAM" id="SSF52540">
    <property type="entry name" value="P-loop containing nucleoside triphosphate hydrolases"/>
    <property type="match status" value="1"/>
</dbReference>
<accession>A0A7S3WMC4</accession>
<dbReference type="Pfam" id="PF00225">
    <property type="entry name" value="Kinesin"/>
    <property type="match status" value="1"/>
</dbReference>
<dbReference type="InterPro" id="IPR036961">
    <property type="entry name" value="Kinesin_motor_dom_sf"/>
</dbReference>